<keyword evidence="2" id="KW-1185">Reference proteome</keyword>
<sequence length="186" mass="20996">MGRDNKTINSKQLASLNREALYTAATAAQTSNFALLKKMGVEETCYDLLRSVTLRALDRMTDFPAPLVDVSFNGKALSNFLNHQELEHSEETDTDRAIRLGIRQPMLNALTGISRRDYDQRKQALGLPPQERGRIESLTEAEELDALRQWEQLKNSNLSELRKLCSLSESTGIGIDRLWNTIMEGI</sequence>
<evidence type="ECO:0000313" key="1">
    <source>
        <dbReference type="EMBL" id="MDX6850510.1"/>
    </source>
</evidence>
<accession>A0ABU4S033</accession>
<gene>
    <name evidence="1" type="ORF">SCD92_14150</name>
</gene>
<reference evidence="1 2" key="1">
    <citation type="submission" date="2023-11" db="EMBL/GenBank/DDBJ databases">
        <title>Gilvimarinus fulvus sp. nov., isolated from the surface of Kelp.</title>
        <authorList>
            <person name="Sun Y.Y."/>
            <person name="Gong Y."/>
            <person name="Du Z.J."/>
        </authorList>
    </citation>
    <scope>NUCLEOTIDE SEQUENCE [LARGE SCALE GENOMIC DNA]</scope>
    <source>
        <strain evidence="1 2">SDUM040013</strain>
    </source>
</reference>
<name>A0ABU4S033_9GAMM</name>
<dbReference type="Pfam" id="PF11198">
    <property type="entry name" value="DUF2857"/>
    <property type="match status" value="1"/>
</dbReference>
<dbReference type="InterPro" id="IPR021364">
    <property type="entry name" value="DUF2857"/>
</dbReference>
<dbReference type="EMBL" id="JAXAFO010000025">
    <property type="protein sequence ID" value="MDX6850510.1"/>
    <property type="molecule type" value="Genomic_DNA"/>
</dbReference>
<comment type="caution">
    <text evidence="1">The sequence shown here is derived from an EMBL/GenBank/DDBJ whole genome shotgun (WGS) entry which is preliminary data.</text>
</comment>
<organism evidence="1 2">
    <name type="scientific">Gilvimarinus gilvus</name>
    <dbReference type="NCBI Taxonomy" id="3058038"/>
    <lineage>
        <taxon>Bacteria</taxon>
        <taxon>Pseudomonadati</taxon>
        <taxon>Pseudomonadota</taxon>
        <taxon>Gammaproteobacteria</taxon>
        <taxon>Cellvibrionales</taxon>
        <taxon>Cellvibrionaceae</taxon>
        <taxon>Gilvimarinus</taxon>
    </lineage>
</organism>
<dbReference type="RefSeq" id="WP_302722262.1">
    <property type="nucleotide sequence ID" value="NZ_JAULRU010000514.1"/>
</dbReference>
<dbReference type="Proteomes" id="UP001273505">
    <property type="component" value="Unassembled WGS sequence"/>
</dbReference>
<proteinExistence type="predicted"/>
<evidence type="ECO:0000313" key="2">
    <source>
        <dbReference type="Proteomes" id="UP001273505"/>
    </source>
</evidence>
<protein>
    <submittedName>
        <fullName evidence="1">STY4526/YPO1902 family pathogenicity island replication protein</fullName>
    </submittedName>
</protein>